<dbReference type="PANTHER" id="PTHR30336">
    <property type="entry name" value="INNER MEMBRANE PROTEIN, PROBABLE PERMEASE"/>
    <property type="match status" value="1"/>
</dbReference>
<dbReference type="Gene3D" id="3.40.50.620">
    <property type="entry name" value="HUPs"/>
    <property type="match status" value="1"/>
</dbReference>
<dbReference type="PANTHER" id="PTHR30336:SF4">
    <property type="entry name" value="ENVELOPE BIOGENESIS FACTOR ELYC"/>
    <property type="match status" value="1"/>
</dbReference>
<evidence type="ECO:0000313" key="3">
    <source>
        <dbReference type="Proteomes" id="UP001139646"/>
    </source>
</evidence>
<comment type="caution">
    <text evidence="2">The sequence shown here is derived from an EMBL/GenBank/DDBJ whole genome shotgun (WGS) entry which is preliminary data.</text>
</comment>
<evidence type="ECO:0000313" key="2">
    <source>
        <dbReference type="EMBL" id="MCI2285362.1"/>
    </source>
</evidence>
<feature type="domain" description="DUF218" evidence="1">
    <location>
        <begin position="27"/>
        <end position="190"/>
    </location>
</feature>
<dbReference type="InterPro" id="IPR051599">
    <property type="entry name" value="Cell_Envelope_Assoc"/>
</dbReference>
<dbReference type="Proteomes" id="UP001139646">
    <property type="component" value="Unassembled WGS sequence"/>
</dbReference>
<proteinExistence type="predicted"/>
<dbReference type="RefSeq" id="WP_242288246.1">
    <property type="nucleotide sequence ID" value="NZ_JAKKSL010000005.1"/>
</dbReference>
<dbReference type="EMBL" id="JAKKSL010000005">
    <property type="protein sequence ID" value="MCI2285362.1"/>
    <property type="molecule type" value="Genomic_DNA"/>
</dbReference>
<dbReference type="CDD" id="cd06259">
    <property type="entry name" value="YdcF-like"/>
    <property type="match status" value="1"/>
</dbReference>
<dbReference type="Pfam" id="PF02698">
    <property type="entry name" value="DUF218"/>
    <property type="match status" value="1"/>
</dbReference>
<dbReference type="InterPro" id="IPR003848">
    <property type="entry name" value="DUF218"/>
</dbReference>
<gene>
    <name evidence="2" type="ORF">L3081_20720</name>
</gene>
<evidence type="ECO:0000259" key="1">
    <source>
        <dbReference type="Pfam" id="PF02698"/>
    </source>
</evidence>
<sequence>MPAISDRFIVQLENNYETFSQSSTPVDYIIVLGGWHTPNDALPATSRLQTSSLQRLVEALRIYKLHPEAKIITSGHHSTDKVSNAQKMKQSLMLLGVPEQKIITENFPKDTEEEAALISPRVQGTNVVLITNASHMPRAMNYFQRQGVNPIAAPTGFWVKNINSVKGWRYYVPNSAKLQQTTVAWHESLGLFVQWVKGLFEL</sequence>
<name>A0ABS9X8H5_9GAMM</name>
<dbReference type="InterPro" id="IPR014729">
    <property type="entry name" value="Rossmann-like_a/b/a_fold"/>
</dbReference>
<keyword evidence="3" id="KW-1185">Reference proteome</keyword>
<organism evidence="2 3">
    <name type="scientific">Colwellia maritima</name>
    <dbReference type="NCBI Taxonomy" id="2912588"/>
    <lineage>
        <taxon>Bacteria</taxon>
        <taxon>Pseudomonadati</taxon>
        <taxon>Pseudomonadota</taxon>
        <taxon>Gammaproteobacteria</taxon>
        <taxon>Alteromonadales</taxon>
        <taxon>Colwelliaceae</taxon>
        <taxon>Colwellia</taxon>
    </lineage>
</organism>
<accession>A0ABS9X8H5</accession>
<protein>
    <submittedName>
        <fullName evidence="2">YdcF family protein</fullName>
    </submittedName>
</protein>
<reference evidence="2" key="1">
    <citation type="submission" date="2022-01" db="EMBL/GenBank/DDBJ databases">
        <title>Colwellia maritima, isolated from seawater.</title>
        <authorList>
            <person name="Kristyanto S."/>
            <person name="Jung J."/>
            <person name="Jeon C.O."/>
        </authorList>
    </citation>
    <scope>NUCLEOTIDE SEQUENCE</scope>
    <source>
        <strain evidence="2">MSW7</strain>
    </source>
</reference>